<reference evidence="1 2" key="1">
    <citation type="journal article" date="2019" name="Sci. Rep.">
        <title>Orb-weaving spider Araneus ventricosus genome elucidates the spidroin gene catalogue.</title>
        <authorList>
            <person name="Kono N."/>
            <person name="Nakamura H."/>
            <person name="Ohtoshi R."/>
            <person name="Moran D.A.P."/>
            <person name="Shinohara A."/>
            <person name="Yoshida Y."/>
            <person name="Fujiwara M."/>
            <person name="Mori M."/>
            <person name="Tomita M."/>
            <person name="Arakawa K."/>
        </authorList>
    </citation>
    <scope>NUCLEOTIDE SEQUENCE [LARGE SCALE GENOMIC DNA]</scope>
</reference>
<dbReference type="EMBL" id="BGPR01000206">
    <property type="protein sequence ID" value="GBM04692.1"/>
    <property type="molecule type" value="Genomic_DNA"/>
</dbReference>
<comment type="caution">
    <text evidence="1">The sequence shown here is derived from an EMBL/GenBank/DDBJ whole genome shotgun (WGS) entry which is preliminary data.</text>
</comment>
<evidence type="ECO:0000313" key="2">
    <source>
        <dbReference type="Proteomes" id="UP000499080"/>
    </source>
</evidence>
<sequence>MDDELYYHRVFWKIDRPSKFSDEDILVEPQMLFFFIIEVIDFAFRSNNVRGWAPLYDLDRLRADNSNKSYFNSDIGWAVCHHCAMDDAWLMATHEGFDVNKWLELPGDTFKNYTHQFLGLVIDKTKPVNVSIINGLAFTWLMARKAVENNKRSVVSRMIWDVVCLFKERFPFEWIYYDLQQWVQAYKVRHEELHRL</sequence>
<dbReference type="OrthoDB" id="10548875at2759"/>
<keyword evidence="2" id="KW-1185">Reference proteome</keyword>
<accession>A0A4Y2CJV3</accession>
<evidence type="ECO:0000313" key="1">
    <source>
        <dbReference type="EMBL" id="GBM04692.1"/>
    </source>
</evidence>
<name>A0A4Y2CJV3_ARAVE</name>
<gene>
    <name evidence="1" type="ORF">AVEN_44831_1</name>
</gene>
<proteinExistence type="predicted"/>
<dbReference type="AlphaFoldDB" id="A0A4Y2CJV3"/>
<organism evidence="1 2">
    <name type="scientific">Araneus ventricosus</name>
    <name type="common">Orbweaver spider</name>
    <name type="synonym">Epeira ventricosa</name>
    <dbReference type="NCBI Taxonomy" id="182803"/>
    <lineage>
        <taxon>Eukaryota</taxon>
        <taxon>Metazoa</taxon>
        <taxon>Ecdysozoa</taxon>
        <taxon>Arthropoda</taxon>
        <taxon>Chelicerata</taxon>
        <taxon>Arachnida</taxon>
        <taxon>Araneae</taxon>
        <taxon>Araneomorphae</taxon>
        <taxon>Entelegynae</taxon>
        <taxon>Araneoidea</taxon>
        <taxon>Araneidae</taxon>
        <taxon>Araneus</taxon>
    </lineage>
</organism>
<dbReference type="Proteomes" id="UP000499080">
    <property type="component" value="Unassembled WGS sequence"/>
</dbReference>
<protein>
    <submittedName>
        <fullName evidence="1">Uncharacterized protein</fullName>
    </submittedName>
</protein>